<feature type="region of interest" description="Disordered" evidence="7">
    <location>
        <begin position="123"/>
        <end position="159"/>
    </location>
</feature>
<dbReference type="Gene3D" id="1.10.287.3510">
    <property type="match status" value="1"/>
</dbReference>
<evidence type="ECO:0000313" key="9">
    <source>
        <dbReference type="EMBL" id="NHC15631.1"/>
    </source>
</evidence>
<name>A0ABX0H162_9ACTN</name>
<evidence type="ECO:0000256" key="8">
    <source>
        <dbReference type="SAM" id="Phobius"/>
    </source>
</evidence>
<comment type="subcellular location">
    <subcellularLocation>
        <location evidence="1">Cell membrane</location>
        <topology evidence="1">Multi-pass membrane protein</topology>
    </subcellularLocation>
</comment>
<dbReference type="PANTHER" id="PTHR34583:SF2">
    <property type="entry name" value="ANTIPORTER SUBUNIT MNHC2-RELATED"/>
    <property type="match status" value="1"/>
</dbReference>
<evidence type="ECO:0000256" key="5">
    <source>
        <dbReference type="ARBA" id="ARBA00022989"/>
    </source>
</evidence>
<sequence>MTASLALVVTSVVLYSAGLYLLLDRSLTRVLLGVLLLGNATNVLLLASGGESGGAPIYGTTPEEEMSDPLPQAMALTAIVITLGVAAFLLAMIYRSWRLGQESLEDDPEDRIVASGIQLAPDDVNYVGAGPDDIDPDGDLTDGLEDGLVPYGPVEEARP</sequence>
<evidence type="ECO:0000256" key="3">
    <source>
        <dbReference type="ARBA" id="ARBA00022475"/>
    </source>
</evidence>
<protein>
    <submittedName>
        <fullName evidence="9">Na(+)/H(+) antiporter subunit C</fullName>
    </submittedName>
</protein>
<keyword evidence="4 8" id="KW-0812">Transmembrane</keyword>
<evidence type="ECO:0000256" key="4">
    <source>
        <dbReference type="ARBA" id="ARBA00022692"/>
    </source>
</evidence>
<keyword evidence="5 8" id="KW-1133">Transmembrane helix</keyword>
<gene>
    <name evidence="9" type="ORF">G9H71_17760</name>
</gene>
<comment type="caution">
    <text evidence="9">The sequence shown here is derived from an EMBL/GenBank/DDBJ whole genome shotgun (WGS) entry which is preliminary data.</text>
</comment>
<dbReference type="Proteomes" id="UP000800981">
    <property type="component" value="Unassembled WGS sequence"/>
</dbReference>
<evidence type="ECO:0000256" key="1">
    <source>
        <dbReference type="ARBA" id="ARBA00004651"/>
    </source>
</evidence>
<evidence type="ECO:0000256" key="2">
    <source>
        <dbReference type="ARBA" id="ARBA00010388"/>
    </source>
</evidence>
<feature type="transmembrane region" description="Helical" evidence="8">
    <location>
        <begin position="70"/>
        <end position="94"/>
    </location>
</feature>
<keyword evidence="10" id="KW-1185">Reference proteome</keyword>
<organism evidence="9 10">
    <name type="scientific">Motilibacter deserti</name>
    <dbReference type="NCBI Taxonomy" id="2714956"/>
    <lineage>
        <taxon>Bacteria</taxon>
        <taxon>Bacillati</taxon>
        <taxon>Actinomycetota</taxon>
        <taxon>Actinomycetes</taxon>
        <taxon>Motilibacterales</taxon>
        <taxon>Motilibacteraceae</taxon>
        <taxon>Motilibacter</taxon>
    </lineage>
</organism>
<evidence type="ECO:0000313" key="10">
    <source>
        <dbReference type="Proteomes" id="UP000800981"/>
    </source>
</evidence>
<accession>A0ABX0H162</accession>
<evidence type="ECO:0000256" key="6">
    <source>
        <dbReference type="ARBA" id="ARBA00023136"/>
    </source>
</evidence>
<feature type="transmembrane region" description="Helical" evidence="8">
    <location>
        <begin position="6"/>
        <end position="23"/>
    </location>
</feature>
<dbReference type="Pfam" id="PF00420">
    <property type="entry name" value="Oxidored_q2"/>
    <property type="match status" value="1"/>
</dbReference>
<reference evidence="9 10" key="1">
    <citation type="submission" date="2020-03" db="EMBL/GenBank/DDBJ databases">
        <title>Two novel Motilibacter sp.</title>
        <authorList>
            <person name="Liu S."/>
        </authorList>
    </citation>
    <scope>NUCLEOTIDE SEQUENCE [LARGE SCALE GENOMIC DNA]</scope>
    <source>
        <strain evidence="9 10">E257</strain>
    </source>
</reference>
<evidence type="ECO:0000256" key="7">
    <source>
        <dbReference type="SAM" id="MobiDB-lite"/>
    </source>
</evidence>
<dbReference type="PANTHER" id="PTHR34583">
    <property type="entry name" value="ANTIPORTER SUBUNIT MNHC2-RELATED"/>
    <property type="match status" value="1"/>
</dbReference>
<keyword evidence="3" id="KW-1003">Cell membrane</keyword>
<dbReference type="EMBL" id="JAANNP010000042">
    <property type="protein sequence ID" value="NHC15631.1"/>
    <property type="molecule type" value="Genomic_DNA"/>
</dbReference>
<feature type="compositionally biased region" description="Acidic residues" evidence="7">
    <location>
        <begin position="132"/>
        <end position="145"/>
    </location>
</feature>
<dbReference type="RefSeq" id="WP_166284130.1">
    <property type="nucleotide sequence ID" value="NZ_JAANNP010000042.1"/>
</dbReference>
<dbReference type="InterPro" id="IPR050601">
    <property type="entry name" value="CPA3_antiporter_subunitC"/>
</dbReference>
<keyword evidence="6 8" id="KW-0472">Membrane</keyword>
<dbReference type="InterPro" id="IPR039428">
    <property type="entry name" value="NUOK/Mnh_C1-like"/>
</dbReference>
<feature type="transmembrane region" description="Helical" evidence="8">
    <location>
        <begin position="30"/>
        <end position="50"/>
    </location>
</feature>
<comment type="similarity">
    <text evidence="2">Belongs to the CPA3 antiporters (TC 2.A.63) subunit C family.</text>
</comment>
<dbReference type="NCBIfam" id="NF005929">
    <property type="entry name" value="PRK07946.1"/>
    <property type="match status" value="1"/>
</dbReference>
<proteinExistence type="inferred from homology"/>